<keyword evidence="3" id="KW-1185">Reference proteome</keyword>
<feature type="transmembrane region" description="Helical" evidence="1">
    <location>
        <begin position="223"/>
        <end position="243"/>
    </location>
</feature>
<evidence type="ECO:0000313" key="2">
    <source>
        <dbReference type="EMBL" id="MFB9090561.1"/>
    </source>
</evidence>
<feature type="transmembrane region" description="Helical" evidence="1">
    <location>
        <begin position="73"/>
        <end position="92"/>
    </location>
</feature>
<evidence type="ECO:0000313" key="3">
    <source>
        <dbReference type="Proteomes" id="UP001589576"/>
    </source>
</evidence>
<feature type="transmembrane region" description="Helical" evidence="1">
    <location>
        <begin position="41"/>
        <end position="61"/>
    </location>
</feature>
<feature type="transmembrane region" description="Helical" evidence="1">
    <location>
        <begin position="158"/>
        <end position="179"/>
    </location>
</feature>
<proteinExistence type="predicted"/>
<keyword evidence="1" id="KW-1133">Transmembrane helix</keyword>
<feature type="transmembrane region" description="Helical" evidence="1">
    <location>
        <begin position="250"/>
        <end position="270"/>
    </location>
</feature>
<dbReference type="EMBL" id="JBHMFB010000044">
    <property type="protein sequence ID" value="MFB9090561.1"/>
    <property type="molecule type" value="Genomic_DNA"/>
</dbReference>
<comment type="caution">
    <text evidence="2">The sequence shown here is derived from an EMBL/GenBank/DDBJ whole genome shotgun (WGS) entry which is preliminary data.</text>
</comment>
<sequence length="271" mass="30972">MNIIKRLLDFYINSSLHVSLSVYALVRMTGFLYAIDAIQPVANFAFFGAIVGYNFVKYVALARTQKGQMRTELKLIVILSLLSFLATGYFFFQLGPTTKIISVALLLVTLLYTLPFFPNRKNARNWVGFKIYIVALSWVGVTLFLPIVNAGIPCSVNVFIIAIQRFILIFVLVLIFEIIDLQVDDPNLKTVPQQIGVERTKIVGAVLLFVFALLGFFQTNFLFLTLFIRLGVVFTLLLFLLFANEKQSKYYSSFWAESIPIFWWFLLLLIQ</sequence>
<organism evidence="2 3">
    <name type="scientific">Flavobacterium paronense</name>
    <dbReference type="NCBI Taxonomy" id="1392775"/>
    <lineage>
        <taxon>Bacteria</taxon>
        <taxon>Pseudomonadati</taxon>
        <taxon>Bacteroidota</taxon>
        <taxon>Flavobacteriia</taxon>
        <taxon>Flavobacteriales</taxon>
        <taxon>Flavobacteriaceae</taxon>
        <taxon>Flavobacterium</taxon>
    </lineage>
</organism>
<protein>
    <recommendedName>
        <fullName evidence="4">Prenyltransferase</fullName>
    </recommendedName>
</protein>
<keyword evidence="1" id="KW-0472">Membrane</keyword>
<feature type="transmembrane region" description="Helical" evidence="1">
    <location>
        <begin position="98"/>
        <end position="117"/>
    </location>
</feature>
<accession>A0ABV5GHE9</accession>
<name>A0ABV5GHE9_9FLAO</name>
<reference evidence="2 3" key="1">
    <citation type="submission" date="2024-09" db="EMBL/GenBank/DDBJ databases">
        <authorList>
            <person name="Sun Q."/>
            <person name="Mori K."/>
        </authorList>
    </citation>
    <scope>NUCLEOTIDE SEQUENCE [LARGE SCALE GENOMIC DNA]</scope>
    <source>
        <strain evidence="2 3">CECT 8460</strain>
    </source>
</reference>
<feature type="transmembrane region" description="Helical" evidence="1">
    <location>
        <begin position="129"/>
        <end position="152"/>
    </location>
</feature>
<dbReference type="Proteomes" id="UP001589576">
    <property type="component" value="Unassembled WGS sequence"/>
</dbReference>
<evidence type="ECO:0000256" key="1">
    <source>
        <dbReference type="SAM" id="Phobius"/>
    </source>
</evidence>
<dbReference type="RefSeq" id="WP_290284559.1">
    <property type="nucleotide sequence ID" value="NZ_JAUFQN010000019.1"/>
</dbReference>
<feature type="transmembrane region" description="Helical" evidence="1">
    <location>
        <begin position="12"/>
        <end position="35"/>
    </location>
</feature>
<feature type="transmembrane region" description="Helical" evidence="1">
    <location>
        <begin position="200"/>
        <end position="217"/>
    </location>
</feature>
<gene>
    <name evidence="2" type="ORF">ACFFUU_13175</name>
</gene>
<keyword evidence="1" id="KW-0812">Transmembrane</keyword>
<evidence type="ECO:0008006" key="4">
    <source>
        <dbReference type="Google" id="ProtNLM"/>
    </source>
</evidence>